<proteinExistence type="predicted"/>
<dbReference type="EMBL" id="JANBOJ010000003">
    <property type="protein sequence ID" value="KAJ1725622.1"/>
    <property type="molecule type" value="Genomic_DNA"/>
</dbReference>
<evidence type="ECO:0000313" key="2">
    <source>
        <dbReference type="Proteomes" id="UP001149813"/>
    </source>
</evidence>
<feature type="non-terminal residue" evidence="1">
    <location>
        <position position="191"/>
    </location>
</feature>
<evidence type="ECO:0000313" key="1">
    <source>
        <dbReference type="EMBL" id="KAJ1725622.1"/>
    </source>
</evidence>
<dbReference type="Gene3D" id="2.120.10.30">
    <property type="entry name" value="TolB, C-terminal domain"/>
    <property type="match status" value="1"/>
</dbReference>
<dbReference type="OrthoDB" id="5559077at2759"/>
<organism evidence="1 2">
    <name type="scientific">Coemansia erecta</name>
    <dbReference type="NCBI Taxonomy" id="147472"/>
    <lineage>
        <taxon>Eukaryota</taxon>
        <taxon>Fungi</taxon>
        <taxon>Fungi incertae sedis</taxon>
        <taxon>Zoopagomycota</taxon>
        <taxon>Kickxellomycotina</taxon>
        <taxon>Kickxellomycetes</taxon>
        <taxon>Kickxellales</taxon>
        <taxon>Kickxellaceae</taxon>
        <taxon>Coemansia</taxon>
    </lineage>
</organism>
<gene>
    <name evidence="1" type="ORF">LPJ53_000292</name>
</gene>
<name>A0A9W8CW74_9FUNG</name>
<dbReference type="SUPFAM" id="SSF63829">
    <property type="entry name" value="Calcium-dependent phosphotriesterase"/>
    <property type="match status" value="1"/>
</dbReference>
<comment type="caution">
    <text evidence="1">The sequence shown here is derived from an EMBL/GenBank/DDBJ whole genome shotgun (WGS) entry which is preliminary data.</text>
</comment>
<dbReference type="AlphaFoldDB" id="A0A9W8CW74"/>
<protein>
    <submittedName>
        <fullName evidence="1">Uncharacterized protein</fullName>
    </submittedName>
</protein>
<keyword evidence="2" id="KW-1185">Reference proteome</keyword>
<dbReference type="InterPro" id="IPR011042">
    <property type="entry name" value="6-blade_b-propeller_TolB-like"/>
</dbReference>
<accession>A0A9W8CW74</accession>
<dbReference type="Proteomes" id="UP001149813">
    <property type="component" value="Unassembled WGS sequence"/>
</dbReference>
<sequence>MSLKTRIIDRVKSSLVIEKPRIYADISFDRKLLLDVFLLMVGGTATALQGVVNGSLSRYTAPGFPPWLSFGVAFRTSADTGFGATIEGTGVDKAGDVYAVDFGDSIISAGRITGEQAVLYASDDTDSLISSMRFYVDSNGDESVFITDANVHRVVRLSDRDSETGVFGSSVDYCTDAKMLEPNDIAIAYST</sequence>
<reference evidence="1" key="1">
    <citation type="submission" date="2022-07" db="EMBL/GenBank/DDBJ databases">
        <title>Phylogenomic reconstructions and comparative analyses of Kickxellomycotina fungi.</title>
        <authorList>
            <person name="Reynolds N.K."/>
            <person name="Stajich J.E."/>
            <person name="Barry K."/>
            <person name="Grigoriev I.V."/>
            <person name="Crous P."/>
            <person name="Smith M.E."/>
        </authorList>
    </citation>
    <scope>NUCLEOTIDE SEQUENCE</scope>
    <source>
        <strain evidence="1">NBRC 32514</strain>
    </source>
</reference>